<evidence type="ECO:0000313" key="2">
    <source>
        <dbReference type="Proteomes" id="UP001303889"/>
    </source>
</evidence>
<dbReference type="Proteomes" id="UP001303889">
    <property type="component" value="Unassembled WGS sequence"/>
</dbReference>
<dbReference type="EMBL" id="MU855483">
    <property type="protein sequence ID" value="KAK3902850.1"/>
    <property type="molecule type" value="Genomic_DNA"/>
</dbReference>
<reference evidence="1" key="1">
    <citation type="journal article" date="2023" name="Mol. Phylogenet. Evol.">
        <title>Genome-scale phylogeny and comparative genomics of the fungal order Sordariales.</title>
        <authorList>
            <person name="Hensen N."/>
            <person name="Bonometti L."/>
            <person name="Westerberg I."/>
            <person name="Brannstrom I.O."/>
            <person name="Guillou S."/>
            <person name="Cros-Aarteil S."/>
            <person name="Calhoun S."/>
            <person name="Haridas S."/>
            <person name="Kuo A."/>
            <person name="Mondo S."/>
            <person name="Pangilinan J."/>
            <person name="Riley R."/>
            <person name="LaButti K."/>
            <person name="Andreopoulos B."/>
            <person name="Lipzen A."/>
            <person name="Chen C."/>
            <person name="Yan M."/>
            <person name="Daum C."/>
            <person name="Ng V."/>
            <person name="Clum A."/>
            <person name="Steindorff A."/>
            <person name="Ohm R.A."/>
            <person name="Martin F."/>
            <person name="Silar P."/>
            <person name="Natvig D.O."/>
            <person name="Lalanne C."/>
            <person name="Gautier V."/>
            <person name="Ament-Velasquez S.L."/>
            <person name="Kruys A."/>
            <person name="Hutchinson M.I."/>
            <person name="Powell A.J."/>
            <person name="Barry K."/>
            <person name="Miller A.N."/>
            <person name="Grigoriev I.V."/>
            <person name="Debuchy R."/>
            <person name="Gladieux P."/>
            <person name="Hiltunen Thoren M."/>
            <person name="Johannesson H."/>
        </authorList>
    </citation>
    <scope>NUCLEOTIDE SEQUENCE</scope>
    <source>
        <strain evidence="1">CBS 103.79</strain>
    </source>
</reference>
<sequence>MDPLSITAGCIGVIGAITKTWTAIRGFIRDVYEARGYLGATSRHLTELDMTISLIKDDHNPYDGDSGSQVPECITAQTRTVIWSCHDILAELDAVMEKHNPRRHQAPLRWLLKGKDEVSALNRQLEAHTRTMTMALEISTLAVVKLVKVETAALGAVSGQIRDDTAQLRKDTEQILSKMHRLGCIDIIERYLDSLTTYAETVVDASVQLASSGPTS</sequence>
<name>A0AAN6MLX4_9PEZI</name>
<organism evidence="1 2">
    <name type="scientific">Staphylotrichum tortipilum</name>
    <dbReference type="NCBI Taxonomy" id="2831512"/>
    <lineage>
        <taxon>Eukaryota</taxon>
        <taxon>Fungi</taxon>
        <taxon>Dikarya</taxon>
        <taxon>Ascomycota</taxon>
        <taxon>Pezizomycotina</taxon>
        <taxon>Sordariomycetes</taxon>
        <taxon>Sordariomycetidae</taxon>
        <taxon>Sordariales</taxon>
        <taxon>Chaetomiaceae</taxon>
        <taxon>Staphylotrichum</taxon>
    </lineage>
</organism>
<protein>
    <submittedName>
        <fullName evidence="1">Group protein</fullName>
    </submittedName>
</protein>
<comment type="caution">
    <text evidence="1">The sequence shown here is derived from an EMBL/GenBank/DDBJ whole genome shotgun (WGS) entry which is preliminary data.</text>
</comment>
<keyword evidence="2" id="KW-1185">Reference proteome</keyword>
<evidence type="ECO:0000313" key="1">
    <source>
        <dbReference type="EMBL" id="KAK3902850.1"/>
    </source>
</evidence>
<gene>
    <name evidence="1" type="ORF">C8A05DRAFT_33424</name>
</gene>
<dbReference type="AlphaFoldDB" id="A0AAN6MLX4"/>
<proteinExistence type="predicted"/>
<accession>A0AAN6MLX4</accession>
<reference evidence="1" key="2">
    <citation type="submission" date="2023-05" db="EMBL/GenBank/DDBJ databases">
        <authorList>
            <consortium name="Lawrence Berkeley National Laboratory"/>
            <person name="Steindorff A."/>
            <person name="Hensen N."/>
            <person name="Bonometti L."/>
            <person name="Westerberg I."/>
            <person name="Brannstrom I.O."/>
            <person name="Guillou S."/>
            <person name="Cros-Aarteil S."/>
            <person name="Calhoun S."/>
            <person name="Haridas S."/>
            <person name="Kuo A."/>
            <person name="Mondo S."/>
            <person name="Pangilinan J."/>
            <person name="Riley R."/>
            <person name="Labutti K."/>
            <person name="Andreopoulos B."/>
            <person name="Lipzen A."/>
            <person name="Chen C."/>
            <person name="Yanf M."/>
            <person name="Daum C."/>
            <person name="Ng V."/>
            <person name="Clum A."/>
            <person name="Ohm R."/>
            <person name="Martin F."/>
            <person name="Silar P."/>
            <person name="Natvig D."/>
            <person name="Lalanne C."/>
            <person name="Gautier V."/>
            <person name="Ament-Velasquez S.L."/>
            <person name="Kruys A."/>
            <person name="Hutchinson M.I."/>
            <person name="Powell A.J."/>
            <person name="Barry K."/>
            <person name="Miller A.N."/>
            <person name="Grigoriev I.V."/>
            <person name="Debuchy R."/>
            <person name="Gladieux P."/>
            <person name="Thoren M.H."/>
            <person name="Johannesson H."/>
        </authorList>
    </citation>
    <scope>NUCLEOTIDE SEQUENCE</scope>
    <source>
        <strain evidence="1">CBS 103.79</strain>
    </source>
</reference>